<evidence type="ECO:0000313" key="2">
    <source>
        <dbReference type="WBParaSite" id="JU765_v2.g19761.t1"/>
    </source>
</evidence>
<sequence length="186" mass="20851">MDALLNSLFGTILFIFLQFLPLYILHAFFLCMKRNVTYAPAASSGKPKTPTNEHKQGNDDKIEKKTSVADSGDDKKNSSDEKKKVSGADSKDNTPEVRKKDSKDKNPEVRKKNSKDDKKNKSKESKESKGSKNTKGKTPNRTKMSTGKDKKKQKTKFLTADDPKGDSMYEVLTERAFPSKPNNKAK</sequence>
<name>A0AC34QVP3_9BILA</name>
<organism evidence="1 2">
    <name type="scientific">Panagrolaimus sp. JU765</name>
    <dbReference type="NCBI Taxonomy" id="591449"/>
    <lineage>
        <taxon>Eukaryota</taxon>
        <taxon>Metazoa</taxon>
        <taxon>Ecdysozoa</taxon>
        <taxon>Nematoda</taxon>
        <taxon>Chromadorea</taxon>
        <taxon>Rhabditida</taxon>
        <taxon>Tylenchina</taxon>
        <taxon>Panagrolaimomorpha</taxon>
        <taxon>Panagrolaimoidea</taxon>
        <taxon>Panagrolaimidae</taxon>
        <taxon>Panagrolaimus</taxon>
    </lineage>
</organism>
<dbReference type="Proteomes" id="UP000887576">
    <property type="component" value="Unplaced"/>
</dbReference>
<protein>
    <submittedName>
        <fullName evidence="2">Uncharacterized protein</fullName>
    </submittedName>
</protein>
<proteinExistence type="predicted"/>
<dbReference type="WBParaSite" id="JU765_v2.g19761.t1">
    <property type="protein sequence ID" value="JU765_v2.g19761.t1"/>
    <property type="gene ID" value="JU765_v2.g19761"/>
</dbReference>
<accession>A0AC34QVP3</accession>
<reference evidence="2" key="1">
    <citation type="submission" date="2022-11" db="UniProtKB">
        <authorList>
            <consortium name="WormBaseParasite"/>
        </authorList>
    </citation>
    <scope>IDENTIFICATION</scope>
</reference>
<evidence type="ECO:0000313" key="1">
    <source>
        <dbReference type="Proteomes" id="UP000887576"/>
    </source>
</evidence>